<dbReference type="InterPro" id="IPR051625">
    <property type="entry name" value="Signaling_Regulatory_Domain"/>
</dbReference>
<feature type="compositionally biased region" description="Low complexity" evidence="3">
    <location>
        <begin position="144"/>
        <end position="165"/>
    </location>
</feature>
<evidence type="ECO:0000256" key="2">
    <source>
        <dbReference type="PROSITE-ProRule" id="PRU00235"/>
    </source>
</evidence>
<feature type="region of interest" description="Disordered" evidence="3">
    <location>
        <begin position="1278"/>
        <end position="1438"/>
    </location>
</feature>
<dbReference type="PRINTS" id="PR00633">
    <property type="entry name" value="RCCNDNSATION"/>
</dbReference>
<feature type="repeat" description="RCC1" evidence="2">
    <location>
        <begin position="405"/>
        <end position="470"/>
    </location>
</feature>
<dbReference type="OrthoDB" id="1893551at2759"/>
<dbReference type="SMART" id="SM00225">
    <property type="entry name" value="BTB"/>
    <property type="match status" value="2"/>
</dbReference>
<dbReference type="PANTHER" id="PTHR22872">
    <property type="entry name" value="BTK-BINDING PROTEIN-RELATED"/>
    <property type="match status" value="1"/>
</dbReference>
<dbReference type="PROSITE" id="PS50097">
    <property type="entry name" value="BTB"/>
    <property type="match status" value="2"/>
</dbReference>
<feature type="compositionally biased region" description="Polar residues" evidence="3">
    <location>
        <begin position="1366"/>
        <end position="1393"/>
    </location>
</feature>
<feature type="domain" description="BTB" evidence="5">
    <location>
        <begin position="959"/>
        <end position="1026"/>
    </location>
</feature>
<keyword evidence="7" id="KW-1185">Reference proteome</keyword>
<organism evidence="6 7">
    <name type="scientific">Psilocybe cf. subviscida</name>
    <dbReference type="NCBI Taxonomy" id="2480587"/>
    <lineage>
        <taxon>Eukaryota</taxon>
        <taxon>Fungi</taxon>
        <taxon>Dikarya</taxon>
        <taxon>Basidiomycota</taxon>
        <taxon>Agaricomycotina</taxon>
        <taxon>Agaricomycetes</taxon>
        <taxon>Agaricomycetidae</taxon>
        <taxon>Agaricales</taxon>
        <taxon>Agaricineae</taxon>
        <taxon>Strophariaceae</taxon>
        <taxon>Psilocybe</taxon>
    </lineage>
</organism>
<sequence>MSFSLSCILALEMNGAQIRRGKEESGAGIFAGQLTEIDALHRHRTFVSKHSGLFFVLIAESWSILLVICLLSAASLLQHRAPFSLRAIESRPTIPQRSQHLQRRRIRGLCQTTAHTGPDTPPGVFSPQGQASAGFQRLLDGSGASASVPQAASGGGSSSSYTGKSWTRGGVMPHNTSTHGAEFVNARDRMGRTTLHLACNSVENIEYVRALLKHPQIDINLPDTESHWTPLHRALYAANLPVALLLLQRADIDVSLKDWEGYTAFDLYNSTLNGTKPNAEDGQTELLTWGANRNAALGVSDADDRTYPDRVNIASKEDPFIWSKMDLVARLSPISVQQIQMSKLHTVVVTNERESNIRLCGFGSGGRLGQAQHTQYSLKPFPTLQQKIVRVAVGQDHTLALTKNGEIYSWGLNRFSQLGYVVDPNPNVPAIGKNEESIQSVPKRVVGLLRREFVRGVAASKNASACWTKESVFTWGTNTGHLGYDKSAQPVQVSPRPVTKFSNEVVDIAMSETVIAALLVTHQVECLYNDRHYRVTFPLHAFPSGIEPYRPPQSIKDSLISKVTCCDETFAALSLNGEVFTFAAPKAASEFANSGEGRSFAPQRVWALRKKFSAVKDVALGADGSIIICTESGHVFVRSRNPTKSSSGKAFKFERVPFLQRVTQVCANSTGAYGALRVDYKPRPIEIEGNNIAQDMKKVQPYMELYKEERIASLTNPSGETSFAGDYDSMVYEDEQEDTGIQTDIDSVRGLCQVLSVEHRMRKSQRGSVNFTGPGSTRMPYNSDTLLQLHSGETFPAHRVLLAARSSVLHTLFVDSQMSVNDPTTGISIRPLLSKPGPGRGVLKITRLAVTNCNPLALLILMHYIYSDELLAVWDRRVTTAVADELRRLGTTAVTVKRDVQALAKMLDLPVVLAAMETSVRREPTPTMAVDMQKLFDAAQIHTNHKEKSKAASSSPISPDVILQLADRDVFCHSVVLRARSALFESFFGLDDWSARRWDENGTVRVNMRHLKWHAMRFVLGFMCAGGDVDMFRVLDFVNSTEDLVHFMFEVLSGANELHLDRLILICCSVILSHTNISNACFVLSDATHFRVLPLIAKLQEYISINLETFLENRILDDVPYALVKLLALFTRARQTEKSPFARGDVFTQSLLAKYADWIALQDWPEPITWDPARRKERDTLNAAKLSPTAITGNQTATPNKKAQGKMSAASALSAVAASFTPKAVLRRPPSGDDIFAMDEPEVAPEPAPAPPPAEATSSPVWKARIAPKVDMKTLMAEAASQQKPIRHQASGQNLASSSRSSMDAPPSASPGPKGWRLPPPGSTPPAPGLRDTIRSTQAAPVTPTRPPLGAARTPTSVGPSGATAGPNSNSARDARTSALTPMQASTSGNKTPNGPVMGPVITPTRQAPAKNRSDIRKTSGGKAWAQPTTQLLPTPSVGPTRGISFVAIQHAQQEQTMPVVDKRSLREIQEEEHALQEEADFLKWWTAEEERIRREEEQALALAQAASAKPSNANKKGRKKEKERRKNR</sequence>
<keyword evidence="4" id="KW-1133">Transmembrane helix</keyword>
<evidence type="ECO:0000313" key="7">
    <source>
        <dbReference type="Proteomes" id="UP000567179"/>
    </source>
</evidence>
<dbReference type="InterPro" id="IPR009091">
    <property type="entry name" value="RCC1/BLIP-II"/>
</dbReference>
<dbReference type="InterPro" id="IPR000408">
    <property type="entry name" value="Reg_chr_condens"/>
</dbReference>
<feature type="compositionally biased region" description="Pro residues" evidence="3">
    <location>
        <begin position="1318"/>
        <end position="1328"/>
    </location>
</feature>
<keyword evidence="4" id="KW-0472">Membrane</keyword>
<feature type="compositionally biased region" description="Low complexity" evidence="3">
    <location>
        <begin position="1296"/>
        <end position="1307"/>
    </location>
</feature>
<accession>A0A8H5B615</accession>
<dbReference type="SUPFAM" id="SSF54695">
    <property type="entry name" value="POZ domain"/>
    <property type="match status" value="2"/>
</dbReference>
<feature type="compositionally biased region" description="Basic residues" evidence="3">
    <location>
        <begin position="1516"/>
        <end position="1529"/>
    </location>
</feature>
<reference evidence="6 7" key="1">
    <citation type="journal article" date="2020" name="ISME J.">
        <title>Uncovering the hidden diversity of litter-decomposition mechanisms in mushroom-forming fungi.</title>
        <authorList>
            <person name="Floudas D."/>
            <person name="Bentzer J."/>
            <person name="Ahren D."/>
            <person name="Johansson T."/>
            <person name="Persson P."/>
            <person name="Tunlid A."/>
        </authorList>
    </citation>
    <scope>NUCLEOTIDE SEQUENCE [LARGE SCALE GENOMIC DNA]</scope>
    <source>
        <strain evidence="6 7">CBS 101986</strain>
    </source>
</reference>
<dbReference type="PANTHER" id="PTHR22872:SF2">
    <property type="entry name" value="INHIBITOR OF BRUTON TYROSINE KINASE"/>
    <property type="match status" value="1"/>
</dbReference>
<proteinExistence type="predicted"/>
<dbReference type="Pfam" id="PF13540">
    <property type="entry name" value="RCC1_2"/>
    <property type="match status" value="1"/>
</dbReference>
<dbReference type="Proteomes" id="UP000567179">
    <property type="component" value="Unassembled WGS sequence"/>
</dbReference>
<dbReference type="Pfam" id="PF12796">
    <property type="entry name" value="Ank_2"/>
    <property type="match status" value="1"/>
</dbReference>
<evidence type="ECO:0000256" key="1">
    <source>
        <dbReference type="ARBA" id="ARBA00022737"/>
    </source>
</evidence>
<dbReference type="InterPro" id="IPR011333">
    <property type="entry name" value="SKP1/BTB/POZ_sf"/>
</dbReference>
<feature type="compositionally biased region" description="Polar residues" evidence="3">
    <location>
        <begin position="1189"/>
        <end position="1201"/>
    </location>
</feature>
<dbReference type="InterPro" id="IPR000210">
    <property type="entry name" value="BTB/POZ_dom"/>
</dbReference>
<feature type="transmembrane region" description="Helical" evidence="4">
    <location>
        <begin position="52"/>
        <end position="77"/>
    </location>
</feature>
<feature type="repeat" description="RCC1" evidence="2">
    <location>
        <begin position="355"/>
        <end position="404"/>
    </location>
</feature>
<feature type="repeat" description="RCC1" evidence="2">
    <location>
        <begin position="470"/>
        <end position="521"/>
    </location>
</feature>
<comment type="caution">
    <text evidence="6">The sequence shown here is derived from an EMBL/GenBank/DDBJ whole genome shotgun (WGS) entry which is preliminary data.</text>
</comment>
<dbReference type="CDD" id="cd18186">
    <property type="entry name" value="BTB_POZ_ZBTB_KLHL-like"/>
    <property type="match status" value="2"/>
</dbReference>
<dbReference type="Gene3D" id="2.130.10.30">
    <property type="entry name" value="Regulator of chromosome condensation 1/beta-lactamase-inhibitor protein II"/>
    <property type="match status" value="1"/>
</dbReference>
<dbReference type="InterPro" id="IPR036770">
    <property type="entry name" value="Ankyrin_rpt-contain_sf"/>
</dbReference>
<dbReference type="SMART" id="SM00248">
    <property type="entry name" value="ANK"/>
    <property type="match status" value="2"/>
</dbReference>
<feature type="region of interest" description="Disordered" evidence="3">
    <location>
        <begin position="144"/>
        <end position="178"/>
    </location>
</feature>
<evidence type="ECO:0000313" key="6">
    <source>
        <dbReference type="EMBL" id="KAF5316733.1"/>
    </source>
</evidence>
<feature type="repeat" description="RCC1" evidence="2">
    <location>
        <begin position="284"/>
        <end position="352"/>
    </location>
</feature>
<evidence type="ECO:0000256" key="3">
    <source>
        <dbReference type="SAM" id="MobiDB-lite"/>
    </source>
</evidence>
<dbReference type="SUPFAM" id="SSF48403">
    <property type="entry name" value="Ankyrin repeat"/>
    <property type="match status" value="1"/>
</dbReference>
<evidence type="ECO:0000256" key="4">
    <source>
        <dbReference type="SAM" id="Phobius"/>
    </source>
</evidence>
<dbReference type="InterPro" id="IPR002110">
    <property type="entry name" value="Ankyrin_rpt"/>
</dbReference>
<feature type="compositionally biased region" description="Pro residues" evidence="3">
    <location>
        <begin position="1244"/>
        <end position="1254"/>
    </location>
</feature>
<dbReference type="PROSITE" id="PS50012">
    <property type="entry name" value="RCC1_3"/>
    <property type="match status" value="4"/>
</dbReference>
<feature type="region of interest" description="Disordered" evidence="3">
    <location>
        <begin position="1497"/>
        <end position="1529"/>
    </location>
</feature>
<feature type="domain" description="BTB" evidence="5">
    <location>
        <begin position="783"/>
        <end position="870"/>
    </location>
</feature>
<dbReference type="EMBL" id="JAACJJ010000042">
    <property type="protein sequence ID" value="KAF5316733.1"/>
    <property type="molecule type" value="Genomic_DNA"/>
</dbReference>
<feature type="compositionally biased region" description="Polar residues" evidence="3">
    <location>
        <begin position="1280"/>
        <end position="1295"/>
    </location>
</feature>
<protein>
    <recommendedName>
        <fullName evidence="5">BTB domain-containing protein</fullName>
    </recommendedName>
</protein>
<dbReference type="Pfam" id="PF00651">
    <property type="entry name" value="BTB"/>
    <property type="match status" value="1"/>
</dbReference>
<dbReference type="Gene3D" id="1.25.40.20">
    <property type="entry name" value="Ankyrin repeat-containing domain"/>
    <property type="match status" value="1"/>
</dbReference>
<evidence type="ECO:0000259" key="5">
    <source>
        <dbReference type="PROSITE" id="PS50097"/>
    </source>
</evidence>
<dbReference type="Gene3D" id="3.30.710.10">
    <property type="entry name" value="Potassium Channel Kv1.1, Chain A"/>
    <property type="match status" value="2"/>
</dbReference>
<gene>
    <name evidence="6" type="ORF">D9619_006824</name>
</gene>
<dbReference type="SUPFAM" id="SSF50985">
    <property type="entry name" value="RCC1/BLIP-II"/>
    <property type="match status" value="1"/>
</dbReference>
<feature type="region of interest" description="Disordered" evidence="3">
    <location>
        <begin position="1181"/>
        <end position="1201"/>
    </location>
</feature>
<feature type="region of interest" description="Disordered" evidence="3">
    <location>
        <begin position="1225"/>
        <end position="1261"/>
    </location>
</feature>
<name>A0A8H5B615_9AGAR</name>
<keyword evidence="1" id="KW-0677">Repeat</keyword>
<keyword evidence="4" id="KW-0812">Transmembrane</keyword>